<comment type="similarity">
    <text evidence="1">Belongs to the VHL family.</text>
</comment>
<dbReference type="EMBL" id="GGFL01005075">
    <property type="protein sequence ID" value="MBW69253.1"/>
    <property type="molecule type" value="Transcribed_RNA"/>
</dbReference>
<dbReference type="AlphaFoldDB" id="A0A2M4CV93"/>
<protein>
    <submittedName>
        <fullName evidence="3">Putative e3 ubiquitin ligase vhl component von hippel-lindau tumor suppressor in s</fullName>
    </submittedName>
</protein>
<evidence type="ECO:0000259" key="2">
    <source>
        <dbReference type="Pfam" id="PF01847"/>
    </source>
</evidence>
<dbReference type="Gene3D" id="2.60.40.780">
    <property type="entry name" value="von Hippel-Lindau disease tumour suppressor, beta domain"/>
    <property type="match status" value="1"/>
</dbReference>
<dbReference type="OrthoDB" id="413400at2759"/>
<dbReference type="GeneID" id="125950221"/>
<feature type="domain" description="von Hippel-Lindau disease tumour suppressor beta" evidence="2">
    <location>
        <begin position="9"/>
        <end position="84"/>
    </location>
</feature>
<dbReference type="SUPFAM" id="SSF49468">
    <property type="entry name" value="VHL"/>
    <property type="match status" value="1"/>
</dbReference>
<dbReference type="RefSeq" id="XP_049533947.1">
    <property type="nucleotide sequence ID" value="XM_049677990.1"/>
</dbReference>
<evidence type="ECO:0000256" key="1">
    <source>
        <dbReference type="ARBA" id="ARBA00010057"/>
    </source>
</evidence>
<sequence>MANVRPPLKSEQSEIRSFVKYINTTQRPVEVLWVDYSGNVSHFKLLQPREFCLVNTYVTHPWRFRDHETGEQMHVRYQPVYMPEPWFTSFDSNGKLTRKEIRIHFPLRTLRENCLWRITDLIPGEDELRELEIPRILVDELLDRRKNKLAARRS</sequence>
<proteinExistence type="inferred from homology"/>
<dbReference type="InterPro" id="IPR037140">
    <property type="entry name" value="VHL_beta_dom_sf"/>
</dbReference>
<accession>A0A2M4CV93</accession>
<reference evidence="3" key="1">
    <citation type="submission" date="2018-01" db="EMBL/GenBank/DDBJ databases">
        <title>An insight into the sialome of Amazonian anophelines.</title>
        <authorList>
            <person name="Ribeiro J.M."/>
            <person name="Scarpassa V."/>
            <person name="Calvo E."/>
        </authorList>
    </citation>
    <scope>NUCLEOTIDE SEQUENCE</scope>
</reference>
<keyword evidence="3" id="KW-0436">Ligase</keyword>
<dbReference type="InterPro" id="IPR024053">
    <property type="entry name" value="VHL_beta_dom"/>
</dbReference>
<dbReference type="VEuPathDB" id="VectorBase:ADAR2_002014"/>
<organism evidence="3">
    <name type="scientific">Anopheles darlingi</name>
    <name type="common">Mosquito</name>
    <dbReference type="NCBI Taxonomy" id="43151"/>
    <lineage>
        <taxon>Eukaryota</taxon>
        <taxon>Metazoa</taxon>
        <taxon>Ecdysozoa</taxon>
        <taxon>Arthropoda</taxon>
        <taxon>Hexapoda</taxon>
        <taxon>Insecta</taxon>
        <taxon>Pterygota</taxon>
        <taxon>Neoptera</taxon>
        <taxon>Endopterygota</taxon>
        <taxon>Diptera</taxon>
        <taxon>Nematocera</taxon>
        <taxon>Culicoidea</taxon>
        <taxon>Culicidae</taxon>
        <taxon>Anophelinae</taxon>
        <taxon>Anopheles</taxon>
    </lineage>
</organism>
<dbReference type="Pfam" id="PF01847">
    <property type="entry name" value="VHL"/>
    <property type="match status" value="1"/>
</dbReference>
<evidence type="ECO:0000313" key="3">
    <source>
        <dbReference type="EMBL" id="MBW69253.1"/>
    </source>
</evidence>
<dbReference type="CTD" id="7428"/>
<dbReference type="InterPro" id="IPR036208">
    <property type="entry name" value="VHL_sf"/>
</dbReference>
<dbReference type="FunFam" id="2.60.40.780:FF:000001">
    <property type="entry name" value="von Hippel-Lindau disease tumor suppressor"/>
    <property type="match status" value="1"/>
</dbReference>
<dbReference type="GO" id="GO:0016874">
    <property type="term" value="F:ligase activity"/>
    <property type="evidence" value="ECO:0007669"/>
    <property type="project" value="UniProtKB-KW"/>
</dbReference>
<dbReference type="InterPro" id="IPR022772">
    <property type="entry name" value="VHL_tumour_suppress_b/a_dom"/>
</dbReference>
<dbReference type="CDD" id="cd05468">
    <property type="entry name" value="pVHL"/>
    <property type="match status" value="1"/>
</dbReference>
<name>A0A2M4CV93_ANODA</name>